<dbReference type="RefSeq" id="WP_123104527.1">
    <property type="nucleotide sequence ID" value="NZ_CP127527.1"/>
</dbReference>
<name>A0A3M8QVJ5_9PROT</name>
<dbReference type="AlphaFoldDB" id="A0A3M8QVJ5"/>
<proteinExistence type="predicted"/>
<dbReference type="InterPro" id="IPR011989">
    <property type="entry name" value="ARM-like"/>
</dbReference>
<dbReference type="EMBL" id="RIZI01000177">
    <property type="protein sequence ID" value="RNF60155.1"/>
    <property type="molecule type" value="Genomic_DNA"/>
</dbReference>
<gene>
    <name evidence="2" type="ORF">EC580_09650</name>
</gene>
<evidence type="ECO:0008006" key="3">
    <source>
        <dbReference type="Google" id="ProtNLM"/>
    </source>
</evidence>
<reference evidence="2" key="1">
    <citation type="submission" date="2018-10" db="EMBL/GenBank/DDBJ databases">
        <title>Acidithiobacillus sulfuriphilus sp. nov.: an extremely acidophilic sulfur-oxidizing chemolithotroph isolated from a neutral pH environment.</title>
        <authorList>
            <person name="Falagan C."/>
            <person name="Moya-Beltran A."/>
            <person name="Quatrini R."/>
            <person name="Johnson D.B."/>
        </authorList>
    </citation>
    <scope>NUCLEOTIDE SEQUENCE [LARGE SCALE GENOMIC DNA]</scope>
    <source>
        <strain evidence="2">CJ-2</strain>
    </source>
</reference>
<organism evidence="2">
    <name type="scientific">Acidithiobacillus sulfuriphilus</name>
    <dbReference type="NCBI Taxonomy" id="1867749"/>
    <lineage>
        <taxon>Bacteria</taxon>
        <taxon>Pseudomonadati</taxon>
        <taxon>Pseudomonadota</taxon>
        <taxon>Acidithiobacillia</taxon>
        <taxon>Acidithiobacillales</taxon>
        <taxon>Acidithiobacillaceae</taxon>
        <taxon>Acidithiobacillus</taxon>
    </lineage>
</organism>
<sequence>MDAQQWRTLSLDERMRWALSAELPEALRPLLLREQWMQTRCYFARRADLRPTEVAELAADQDYVIRLCLAKRPDLTADQVARFAGDPDPNVRYAIARNPLLTAEQRTRLCADEDELVRQAAAKGPRPSQTRCRPGQAALLR</sequence>
<evidence type="ECO:0000256" key="1">
    <source>
        <dbReference type="SAM" id="MobiDB-lite"/>
    </source>
</evidence>
<feature type="region of interest" description="Disordered" evidence="1">
    <location>
        <begin position="120"/>
        <end position="141"/>
    </location>
</feature>
<dbReference type="OrthoDB" id="5295675at2"/>
<dbReference type="InterPro" id="IPR016024">
    <property type="entry name" value="ARM-type_fold"/>
</dbReference>
<accession>A0A3M8QVJ5</accession>
<evidence type="ECO:0000313" key="2">
    <source>
        <dbReference type="EMBL" id="RNF60155.1"/>
    </source>
</evidence>
<protein>
    <recommendedName>
        <fullName evidence="3">Leucine rich repeat variant</fullName>
    </recommendedName>
</protein>
<dbReference type="SUPFAM" id="SSF48371">
    <property type="entry name" value="ARM repeat"/>
    <property type="match status" value="1"/>
</dbReference>
<comment type="caution">
    <text evidence="2">The sequence shown here is derived from an EMBL/GenBank/DDBJ whole genome shotgun (WGS) entry which is preliminary data.</text>
</comment>
<dbReference type="Gene3D" id="1.25.10.10">
    <property type="entry name" value="Leucine-rich Repeat Variant"/>
    <property type="match status" value="1"/>
</dbReference>